<keyword evidence="2" id="KW-0564">Palmitate</keyword>
<dbReference type="Gene3D" id="2.20.200.10">
    <property type="entry name" value="Outer membrane efflux proteins (OEP)"/>
    <property type="match status" value="1"/>
</dbReference>
<dbReference type="SUPFAM" id="SSF56954">
    <property type="entry name" value="Outer membrane efflux proteins (OEP)"/>
    <property type="match status" value="1"/>
</dbReference>
<dbReference type="Pfam" id="PF02321">
    <property type="entry name" value="OEP"/>
    <property type="match status" value="2"/>
</dbReference>
<dbReference type="eggNOG" id="COG1538">
    <property type="taxonomic scope" value="Bacteria"/>
</dbReference>
<dbReference type="GO" id="GO:0015562">
    <property type="term" value="F:efflux transmembrane transporter activity"/>
    <property type="evidence" value="ECO:0007669"/>
    <property type="project" value="InterPro"/>
</dbReference>
<comment type="subcellular location">
    <subcellularLocation>
        <location evidence="2">Cell outer membrane</location>
        <topology evidence="2">Lipid-anchor</topology>
    </subcellularLocation>
</comment>
<proteinExistence type="inferred from homology"/>
<dbReference type="GO" id="GO:0009279">
    <property type="term" value="C:cell outer membrane"/>
    <property type="evidence" value="ECO:0007669"/>
    <property type="project" value="UniProtKB-SubCell"/>
</dbReference>
<organism evidence="3 4">
    <name type="scientific">Legionella sainthelensi</name>
    <dbReference type="NCBI Taxonomy" id="28087"/>
    <lineage>
        <taxon>Bacteria</taxon>
        <taxon>Pseudomonadati</taxon>
        <taxon>Pseudomonadota</taxon>
        <taxon>Gammaproteobacteria</taxon>
        <taxon>Legionellales</taxon>
        <taxon>Legionellaceae</taxon>
        <taxon>Legionella</taxon>
    </lineage>
</organism>
<dbReference type="Proteomes" id="UP000054621">
    <property type="component" value="Unassembled WGS sequence"/>
</dbReference>
<evidence type="ECO:0000313" key="3">
    <source>
        <dbReference type="EMBL" id="KTD56180.1"/>
    </source>
</evidence>
<keyword evidence="2" id="KW-0449">Lipoprotein</keyword>
<keyword evidence="2" id="KW-0472">Membrane</keyword>
<dbReference type="STRING" id="28087.Lsai_2310"/>
<dbReference type="OrthoDB" id="9770517at2"/>
<evidence type="ECO:0000256" key="1">
    <source>
        <dbReference type="ARBA" id="ARBA00007613"/>
    </source>
</evidence>
<keyword evidence="2" id="KW-0812">Transmembrane</keyword>
<sequence length="536" mass="58920">MDTHNLYNQGKAKFNLGIECYQKSHITSIRYFLFKKCTILTLGLFLLTSCMVGPNYVPPKLVVPPQFKEAKGKKAIGVKRKDWKPIQPQDDVERGQWWKIFNDPVLNELEEQLYHYNQSIVSAEANFSQSLAIVDQARASLYPTLIGAGSLFRQRQAGGSTTIISSSGSSEGTATTNIVPVANTTTIYTGFLNANWEPDIWGLVRRTIEANLSLAESNEALIGVTRLSAQGALAQYYFELRTLDKSQKYLNETVIAYQKLLQFTRNQYASGVASRADVVQAQIQLETAQTSAINNGILRGQYEHAIAVLMGRPPAYFSLKPAILKLKPPAIPLQVPSEWLERRPDIAQAERLVQQASALIGVAIAAYFPTLTLTGTTSAAGHSFHQLLHKPSISWSAGMQIAETILDGGYRAAGVRATKEQYLAQVANYRQVVLNAFQDVEDNLIALRLLEQQSIVQDKQTADTIYALKLIKNQYKAGTLPYSNILTAQISALAAEQAATQIDGLQMASAVGLIKSLGGGWVANTALPSKIKNEKR</sequence>
<name>A0A0W0YHQ9_9GAMM</name>
<evidence type="ECO:0000256" key="2">
    <source>
        <dbReference type="RuleBase" id="RU362097"/>
    </source>
</evidence>
<accession>A0A0W0YHQ9</accession>
<dbReference type="Gene3D" id="1.20.1600.10">
    <property type="entry name" value="Outer membrane efflux proteins (OEP)"/>
    <property type="match status" value="1"/>
</dbReference>
<evidence type="ECO:0000313" key="4">
    <source>
        <dbReference type="Proteomes" id="UP000054621"/>
    </source>
</evidence>
<dbReference type="AlphaFoldDB" id="A0A0W0YHQ9"/>
<dbReference type="InterPro" id="IPR003423">
    <property type="entry name" value="OMP_efflux"/>
</dbReference>
<dbReference type="PANTHER" id="PTHR30203:SF33">
    <property type="entry name" value="BLR4455 PROTEIN"/>
    <property type="match status" value="1"/>
</dbReference>
<protein>
    <submittedName>
        <fullName evidence="3">Outer membrane efflux protein</fullName>
    </submittedName>
</protein>
<dbReference type="PANTHER" id="PTHR30203">
    <property type="entry name" value="OUTER MEMBRANE CATION EFFLUX PROTEIN"/>
    <property type="match status" value="1"/>
</dbReference>
<keyword evidence="2" id="KW-1134">Transmembrane beta strand</keyword>
<dbReference type="EMBL" id="LNYV01000034">
    <property type="protein sequence ID" value="KTD56180.1"/>
    <property type="molecule type" value="Genomic_DNA"/>
</dbReference>
<comment type="similarity">
    <text evidence="1 2">Belongs to the outer membrane factor (OMF) (TC 1.B.17) family.</text>
</comment>
<dbReference type="RefSeq" id="WP_027270229.1">
    <property type="nucleotide sequence ID" value="NZ_CAAAJE010000006.1"/>
</dbReference>
<reference evidence="3 4" key="1">
    <citation type="submission" date="2015-11" db="EMBL/GenBank/DDBJ databases">
        <title>Genomic analysis of 38 Legionella species identifies large and diverse effector repertoires.</title>
        <authorList>
            <person name="Burstein D."/>
            <person name="Amaro F."/>
            <person name="Zusman T."/>
            <person name="Lifshitz Z."/>
            <person name="Cohen O."/>
            <person name="Gilbert J.A."/>
            <person name="Pupko T."/>
            <person name="Shuman H.A."/>
            <person name="Segal G."/>
        </authorList>
    </citation>
    <scope>NUCLEOTIDE SEQUENCE [LARGE SCALE GENOMIC DNA]</scope>
    <source>
        <strain evidence="3 4">Mt.St.Helens-4</strain>
    </source>
</reference>
<dbReference type="NCBIfam" id="TIGR01845">
    <property type="entry name" value="outer_NodT"/>
    <property type="match status" value="1"/>
</dbReference>
<dbReference type="InterPro" id="IPR010131">
    <property type="entry name" value="MdtP/NodT-like"/>
</dbReference>
<comment type="caution">
    <text evidence="3">The sequence shown here is derived from an EMBL/GenBank/DDBJ whole genome shotgun (WGS) entry which is preliminary data.</text>
</comment>
<dbReference type="PATRIC" id="fig|28087.4.peg.2486"/>
<gene>
    <name evidence="3" type="ORF">Lsai_2310</name>
</gene>